<gene>
    <name evidence="3" type="ORF">GPECTOR_20g413</name>
</gene>
<evidence type="ECO:0000256" key="2">
    <source>
        <dbReference type="SAM" id="SignalP"/>
    </source>
</evidence>
<dbReference type="OrthoDB" id="2015470at2759"/>
<evidence type="ECO:0000256" key="1">
    <source>
        <dbReference type="SAM" id="Phobius"/>
    </source>
</evidence>
<dbReference type="Proteomes" id="UP000075714">
    <property type="component" value="Unassembled WGS sequence"/>
</dbReference>
<organism evidence="3 4">
    <name type="scientific">Gonium pectorale</name>
    <name type="common">Green alga</name>
    <dbReference type="NCBI Taxonomy" id="33097"/>
    <lineage>
        <taxon>Eukaryota</taxon>
        <taxon>Viridiplantae</taxon>
        <taxon>Chlorophyta</taxon>
        <taxon>core chlorophytes</taxon>
        <taxon>Chlorophyceae</taxon>
        <taxon>CS clade</taxon>
        <taxon>Chlamydomonadales</taxon>
        <taxon>Volvocaceae</taxon>
        <taxon>Gonium</taxon>
    </lineage>
</organism>
<keyword evidence="1" id="KW-1133">Transmembrane helix</keyword>
<name>A0A150GIC5_GONPE</name>
<accession>A0A150GIC5</accession>
<keyword evidence="4" id="KW-1185">Reference proteome</keyword>
<feature type="chain" id="PRO_5007562062" evidence="2">
    <location>
        <begin position="21"/>
        <end position="252"/>
    </location>
</feature>
<feature type="signal peptide" evidence="2">
    <location>
        <begin position="1"/>
        <end position="20"/>
    </location>
</feature>
<comment type="caution">
    <text evidence="3">The sequence shown here is derived from an EMBL/GenBank/DDBJ whole genome shotgun (WGS) entry which is preliminary data.</text>
</comment>
<evidence type="ECO:0000313" key="3">
    <source>
        <dbReference type="EMBL" id="KXZ49559.1"/>
    </source>
</evidence>
<keyword evidence="1" id="KW-0812">Transmembrane</keyword>
<keyword evidence="2" id="KW-0732">Signal</keyword>
<dbReference type="EMBL" id="LSYV01000021">
    <property type="protein sequence ID" value="KXZ49559.1"/>
    <property type="molecule type" value="Genomic_DNA"/>
</dbReference>
<sequence length="252" mass="27159">MQTVLFSLLVAVAIAPGCWAGTVNAPPAPKASSPTYTMLANYTGQWTLSMSKSIAGGAWVPHVCNASAHGAACNQPPLVAHSNAALKITFSQRNTSVPLKTWKNGVPLEVVIRLDYAPASQIDRGWRKKNQAYPGHGWHAKWTIAHIPFTTSGEAVWDLTHADEVTDAMLYPEICVKCTFADGSVDYCACDRRNGATNMLTVETAVEGSITPGMRGAAIALSIFSPMFLIFYSVGDIVYYKRTGRSLRLGHA</sequence>
<dbReference type="AlphaFoldDB" id="A0A150GIC5"/>
<keyword evidence="1" id="KW-0472">Membrane</keyword>
<proteinExistence type="predicted"/>
<feature type="transmembrane region" description="Helical" evidence="1">
    <location>
        <begin position="217"/>
        <end position="239"/>
    </location>
</feature>
<protein>
    <submittedName>
        <fullName evidence="3">Uncharacterized protein</fullName>
    </submittedName>
</protein>
<reference evidence="4" key="1">
    <citation type="journal article" date="2016" name="Nat. Commun.">
        <title>The Gonium pectorale genome demonstrates co-option of cell cycle regulation during the evolution of multicellularity.</title>
        <authorList>
            <person name="Hanschen E.R."/>
            <person name="Marriage T.N."/>
            <person name="Ferris P.J."/>
            <person name="Hamaji T."/>
            <person name="Toyoda A."/>
            <person name="Fujiyama A."/>
            <person name="Neme R."/>
            <person name="Noguchi H."/>
            <person name="Minakuchi Y."/>
            <person name="Suzuki M."/>
            <person name="Kawai-Toyooka H."/>
            <person name="Smith D.R."/>
            <person name="Sparks H."/>
            <person name="Anderson J."/>
            <person name="Bakaric R."/>
            <person name="Luria V."/>
            <person name="Karger A."/>
            <person name="Kirschner M.W."/>
            <person name="Durand P.M."/>
            <person name="Michod R.E."/>
            <person name="Nozaki H."/>
            <person name="Olson B.J."/>
        </authorList>
    </citation>
    <scope>NUCLEOTIDE SEQUENCE [LARGE SCALE GENOMIC DNA]</scope>
    <source>
        <strain evidence="4">NIES-2863</strain>
    </source>
</reference>
<dbReference type="STRING" id="33097.A0A150GIC5"/>
<evidence type="ECO:0000313" key="4">
    <source>
        <dbReference type="Proteomes" id="UP000075714"/>
    </source>
</evidence>